<protein>
    <recommendedName>
        <fullName evidence="4">Membrane protein YfhO</fullName>
    </recommendedName>
</protein>
<feature type="transmembrane region" description="Helical" evidence="1">
    <location>
        <begin position="15"/>
        <end position="35"/>
    </location>
</feature>
<proteinExistence type="predicted"/>
<feature type="transmembrane region" description="Helical" evidence="1">
    <location>
        <begin position="318"/>
        <end position="337"/>
    </location>
</feature>
<dbReference type="AlphaFoldDB" id="A0A502D2Q4"/>
<keyword evidence="1" id="KW-0472">Membrane</keyword>
<evidence type="ECO:0000256" key="1">
    <source>
        <dbReference type="SAM" id="Phobius"/>
    </source>
</evidence>
<reference evidence="2 3" key="1">
    <citation type="journal article" date="2019" name="Environ. Microbiol.">
        <title>Species interactions and distinct microbial communities in high Arctic permafrost affected cryosols are associated with the CH4 and CO2 gas fluxes.</title>
        <authorList>
            <person name="Altshuler I."/>
            <person name="Hamel J."/>
            <person name="Turney S."/>
            <person name="Magnuson E."/>
            <person name="Levesque R."/>
            <person name="Greer C."/>
            <person name="Whyte L.G."/>
        </authorList>
    </citation>
    <scope>NUCLEOTIDE SEQUENCE [LARGE SCALE GENOMIC DNA]</scope>
    <source>
        <strain evidence="2 3">S9.3A</strain>
    </source>
</reference>
<evidence type="ECO:0000313" key="3">
    <source>
        <dbReference type="Proteomes" id="UP000317722"/>
    </source>
</evidence>
<feature type="transmembrane region" description="Helical" evidence="1">
    <location>
        <begin position="379"/>
        <end position="398"/>
    </location>
</feature>
<dbReference type="OrthoDB" id="3752109at2"/>
<accession>A0A502D2Q4</accession>
<dbReference type="Proteomes" id="UP000317722">
    <property type="component" value="Unassembled WGS sequence"/>
</dbReference>
<organism evidence="2 3">
    <name type="scientific">Pedococcus bigeumensis</name>
    <dbReference type="NCBI Taxonomy" id="433644"/>
    <lineage>
        <taxon>Bacteria</taxon>
        <taxon>Bacillati</taxon>
        <taxon>Actinomycetota</taxon>
        <taxon>Actinomycetes</taxon>
        <taxon>Micrococcales</taxon>
        <taxon>Intrasporangiaceae</taxon>
        <taxon>Pedococcus</taxon>
    </lineage>
</organism>
<feature type="transmembrane region" description="Helical" evidence="1">
    <location>
        <begin position="104"/>
        <end position="127"/>
    </location>
</feature>
<feature type="transmembrane region" description="Helical" evidence="1">
    <location>
        <begin position="349"/>
        <end position="367"/>
    </location>
</feature>
<feature type="transmembrane region" description="Helical" evidence="1">
    <location>
        <begin position="187"/>
        <end position="220"/>
    </location>
</feature>
<feature type="transmembrane region" description="Helical" evidence="1">
    <location>
        <begin position="158"/>
        <end position="175"/>
    </location>
</feature>
<feature type="transmembrane region" description="Helical" evidence="1">
    <location>
        <begin position="433"/>
        <end position="453"/>
    </location>
</feature>
<keyword evidence="1" id="KW-0812">Transmembrane</keyword>
<dbReference type="RefSeq" id="WP_140736838.1">
    <property type="nucleotide sequence ID" value="NZ_RCZM01000001.1"/>
</dbReference>
<gene>
    <name evidence="2" type="ORF">EAH86_01395</name>
</gene>
<feature type="transmembrane region" description="Helical" evidence="1">
    <location>
        <begin position="692"/>
        <end position="716"/>
    </location>
</feature>
<sequence>MTEQLRSRLARRSDLFWPLATVATVLVLFAIPLFWTHRYYFYGDTQIGAFPQWYHLGTELRAGHWPVLSPDNWRAGNYTAEGQWGTWNPLIMLVGLGASFAGNAMYFCVIVKALMFVTVATGGYVLARSYGTPRRAAYLVGIALPLGGETQYLDSPTWVTGLLVWSLLPWAWWAIRRTMLHRRNPLPALAISYLIVTVGYVYGTMYLALVIVACLVDAWVQRDRAAVLRVFLIGVCAGLLTVTVYLPGILSASVTTRADTGLYYDAKLPVDLRDLVVSVLPTGIVPARLTQKSFFPIHYTAWFLPLLMWIDVARMRTFVKSLTGVFVMLGLSILYAIGPSVVGPLRYPARTLPYIVLGAVLLTVVLVSRASARPTRARLAASLGWVVVAAYLSISRAKSETPEVASSLVLVLIGILVVWLLTRRDPAARFPSVPTVAFMAVWSILLLGVTHHFDPLPNSTNRNMPSAVSAYKQQLAGAQGGAMLVGDPQEYALTHPGAAKDFLVGSSWYVSGYPIQNTYTVIGFSAYNDRYCMIFNGGTCAKLLDTLFTVEPTTGMPRVDLLRVSTLLIRKADFKKDKAAIANPPAGWHVEKDNAAALMWVRDKPLPTAGDVAWTSDGTRVELISRDDRSVRFKVLAAPSSGGKVVFSRLAWPGYSTSAGTFADPVDRYLLTLDVPAGSAGRTVEVSYSPPAWGVAVGAWALSVLLSLVLTGLALWDRRRRRSAEPATSAR</sequence>
<feature type="transmembrane region" description="Helical" evidence="1">
    <location>
        <begin position="404"/>
        <end position="421"/>
    </location>
</feature>
<keyword evidence="3" id="KW-1185">Reference proteome</keyword>
<name>A0A502D2Q4_9MICO</name>
<evidence type="ECO:0000313" key="2">
    <source>
        <dbReference type="EMBL" id="TPG19194.1"/>
    </source>
</evidence>
<keyword evidence="1" id="KW-1133">Transmembrane helix</keyword>
<comment type="caution">
    <text evidence="2">The sequence shown here is derived from an EMBL/GenBank/DDBJ whole genome shotgun (WGS) entry which is preliminary data.</text>
</comment>
<evidence type="ECO:0008006" key="4">
    <source>
        <dbReference type="Google" id="ProtNLM"/>
    </source>
</evidence>
<feature type="transmembrane region" description="Helical" evidence="1">
    <location>
        <begin position="226"/>
        <end position="247"/>
    </location>
</feature>
<dbReference type="EMBL" id="RCZM01000001">
    <property type="protein sequence ID" value="TPG19194.1"/>
    <property type="molecule type" value="Genomic_DNA"/>
</dbReference>